<dbReference type="Proteomes" id="UP000283255">
    <property type="component" value="Unassembled WGS sequence"/>
</dbReference>
<dbReference type="InterPro" id="IPR013785">
    <property type="entry name" value="Aldolase_TIM"/>
</dbReference>
<dbReference type="SUPFAM" id="SSF63892">
    <property type="entry name" value="Pyridoxine 5'-phosphate synthase"/>
    <property type="match status" value="1"/>
</dbReference>
<dbReference type="PANTHER" id="PTHR30456:SF0">
    <property type="entry name" value="PYRIDOXINE 5'-PHOSPHATE SYNTHASE"/>
    <property type="match status" value="1"/>
</dbReference>
<feature type="binding site" evidence="4">
    <location>
        <position position="8"/>
    </location>
    <ligand>
        <name>3-amino-2-oxopropyl phosphate</name>
        <dbReference type="ChEBI" id="CHEBI:57279"/>
    </ligand>
</feature>
<name>A0A418YIU9_9GAMM</name>
<feature type="binding site" evidence="4">
    <location>
        <position position="105"/>
    </location>
    <ligand>
        <name>1-deoxy-D-xylulose 5-phosphate</name>
        <dbReference type="ChEBI" id="CHEBI:57792"/>
    </ligand>
</feature>
<dbReference type="EC" id="2.6.99.2" evidence="4 5"/>
<sequence>MSTFFSVNFNKIALLRNSRGRDYPSVVEFAEMGLKVGINGLTLHPRPDQRHARYSDVYDLLTLSQRYPQAEVNIEGYPCEEFMKVVLDAKPHQCTLVPDDPAQITSDHGWNLHQDFDLVKRIVSQLKAAGIRSSIFMDPVASDMQLAKDTGADRIELYTESYAQAFGTEQQESVLAQFAEAAKAAQDIGLEVNAGHDLTLENLTDFLTIKDIKEVSIGHALVVESLLQGYEPTLKQYVDICRQSA</sequence>
<feature type="active site" description="Proton acceptor" evidence="4">
    <location>
        <position position="44"/>
    </location>
</feature>
<dbReference type="UniPathway" id="UPA00244">
    <property type="reaction ID" value="UER00313"/>
</dbReference>
<keyword evidence="3 4" id="KW-0664">Pyridoxine biosynthesis</keyword>
<feature type="binding site" evidence="4">
    <location>
        <position position="51"/>
    </location>
    <ligand>
        <name>1-deoxy-D-xylulose 5-phosphate</name>
        <dbReference type="ChEBI" id="CHEBI:57792"/>
    </ligand>
</feature>
<evidence type="ECO:0000256" key="2">
    <source>
        <dbReference type="ARBA" id="ARBA00022679"/>
    </source>
</evidence>
<dbReference type="GO" id="GO:0033856">
    <property type="term" value="F:pyridoxine 5'-phosphate synthase activity"/>
    <property type="evidence" value="ECO:0007669"/>
    <property type="project" value="UniProtKB-UniRule"/>
</dbReference>
<keyword evidence="2 4" id="KW-0808">Transferase</keyword>
<protein>
    <recommendedName>
        <fullName evidence="4 5">Pyridoxine 5'-phosphate synthase</fullName>
        <shortName evidence="4">PNP synthase</shortName>
        <ecNumber evidence="4 5">2.6.99.2</ecNumber>
    </recommendedName>
</protein>
<dbReference type="NCBIfam" id="NF003626">
    <property type="entry name" value="PRK05265.1-4"/>
    <property type="match status" value="1"/>
</dbReference>
<dbReference type="EMBL" id="QZCH01000002">
    <property type="protein sequence ID" value="RJG50547.1"/>
    <property type="molecule type" value="Genomic_DNA"/>
</dbReference>
<proteinExistence type="inferred from homology"/>
<dbReference type="GO" id="GO:0008615">
    <property type="term" value="P:pyridoxine biosynthetic process"/>
    <property type="evidence" value="ECO:0007669"/>
    <property type="project" value="UniProtKB-UniRule"/>
</dbReference>
<gene>
    <name evidence="4" type="primary">pdxJ</name>
    <name evidence="6" type="ORF">D1Z90_03440</name>
</gene>
<feature type="binding site" evidence="4">
    <location>
        <position position="197"/>
    </location>
    <ligand>
        <name>3-amino-2-oxopropyl phosphate</name>
        <dbReference type="ChEBI" id="CHEBI:57279"/>
    </ligand>
</feature>
<dbReference type="OrthoDB" id="9806590at2"/>
<dbReference type="PANTHER" id="PTHR30456">
    <property type="entry name" value="PYRIDOXINE 5'-PHOSPHATE SYNTHASE"/>
    <property type="match status" value="1"/>
</dbReference>
<feature type="site" description="Transition state stabilizer" evidence="4">
    <location>
        <position position="156"/>
    </location>
</feature>
<evidence type="ECO:0000313" key="6">
    <source>
        <dbReference type="EMBL" id="RJG50547.1"/>
    </source>
</evidence>
<comment type="function">
    <text evidence="4">Catalyzes the complicated ring closure reaction between the two acyclic compounds 1-deoxy-D-xylulose-5-phosphate (DXP) and 3-amino-2-oxopropyl phosphate (1-amino-acetone-3-phosphate or AAP) to form pyridoxine 5'-phosphate (PNP) and inorganic phosphate.</text>
</comment>
<feature type="binding site" evidence="4">
    <location>
        <position position="19"/>
    </location>
    <ligand>
        <name>3-amino-2-oxopropyl phosphate</name>
        <dbReference type="ChEBI" id="CHEBI:57279"/>
    </ligand>
</feature>
<dbReference type="HAMAP" id="MF_00279">
    <property type="entry name" value="PdxJ"/>
    <property type="match status" value="1"/>
</dbReference>
<dbReference type="RefSeq" id="WP_119909349.1">
    <property type="nucleotide sequence ID" value="NZ_QZCH01000002.1"/>
</dbReference>
<organism evidence="6 7">
    <name type="scientific">Motilimonas pumila</name>
    <dbReference type="NCBI Taxonomy" id="2303987"/>
    <lineage>
        <taxon>Bacteria</taxon>
        <taxon>Pseudomonadati</taxon>
        <taxon>Pseudomonadota</taxon>
        <taxon>Gammaproteobacteria</taxon>
        <taxon>Alteromonadales</taxon>
        <taxon>Alteromonadales genera incertae sedis</taxon>
        <taxon>Motilimonas</taxon>
    </lineage>
</organism>
<reference evidence="6 7" key="1">
    <citation type="submission" date="2018-09" db="EMBL/GenBank/DDBJ databases">
        <authorList>
            <person name="Wang F."/>
        </authorList>
    </citation>
    <scope>NUCLEOTIDE SEQUENCE [LARGE SCALE GENOMIC DNA]</scope>
    <source>
        <strain evidence="6 7">PLHSC7-2</strain>
    </source>
</reference>
<keyword evidence="7" id="KW-1185">Reference proteome</keyword>
<evidence type="ECO:0000256" key="1">
    <source>
        <dbReference type="ARBA" id="ARBA00022490"/>
    </source>
</evidence>
<feature type="active site" description="Proton acceptor" evidence="4">
    <location>
        <position position="75"/>
    </location>
</feature>
<comment type="catalytic activity">
    <reaction evidence="4">
        <text>3-amino-2-oxopropyl phosphate + 1-deoxy-D-xylulose 5-phosphate = pyridoxine 5'-phosphate + phosphate + 2 H2O + H(+)</text>
        <dbReference type="Rhea" id="RHEA:15265"/>
        <dbReference type="ChEBI" id="CHEBI:15377"/>
        <dbReference type="ChEBI" id="CHEBI:15378"/>
        <dbReference type="ChEBI" id="CHEBI:43474"/>
        <dbReference type="ChEBI" id="CHEBI:57279"/>
        <dbReference type="ChEBI" id="CHEBI:57792"/>
        <dbReference type="ChEBI" id="CHEBI:58589"/>
        <dbReference type="EC" id="2.6.99.2"/>
    </reaction>
</comment>
<dbReference type="InterPro" id="IPR036130">
    <property type="entry name" value="Pyridoxine-5'_phos_synth"/>
</dbReference>
<dbReference type="NCBIfam" id="TIGR00559">
    <property type="entry name" value="pdxJ"/>
    <property type="match status" value="1"/>
</dbReference>
<dbReference type="CDD" id="cd00003">
    <property type="entry name" value="PNPsynthase"/>
    <property type="match status" value="1"/>
</dbReference>
<dbReference type="InterPro" id="IPR004569">
    <property type="entry name" value="PyrdxlP_synth_PdxJ"/>
</dbReference>
<evidence type="ECO:0000256" key="3">
    <source>
        <dbReference type="ARBA" id="ARBA00023096"/>
    </source>
</evidence>
<comment type="subunit">
    <text evidence="4">Homooctamer; tetramer of dimers.</text>
</comment>
<keyword evidence="1 4" id="KW-0963">Cytoplasm</keyword>
<feature type="binding site" evidence="4">
    <location>
        <position position="46"/>
    </location>
    <ligand>
        <name>1-deoxy-D-xylulose 5-phosphate</name>
        <dbReference type="ChEBI" id="CHEBI:57792"/>
    </ligand>
</feature>
<comment type="caution">
    <text evidence="6">The sequence shown here is derived from an EMBL/GenBank/DDBJ whole genome shotgun (WGS) entry which is preliminary data.</text>
</comment>
<dbReference type="Pfam" id="PF03740">
    <property type="entry name" value="PdxJ"/>
    <property type="match status" value="1"/>
</dbReference>
<comment type="subcellular location">
    <subcellularLocation>
        <location evidence="4">Cytoplasm</location>
    </subcellularLocation>
</comment>
<feature type="active site" description="Proton donor" evidence="4">
    <location>
        <position position="196"/>
    </location>
</feature>
<comment type="pathway">
    <text evidence="4">Cofactor biosynthesis; pyridoxine 5'-phosphate biosynthesis; pyridoxine 5'-phosphate from D-erythrose 4-phosphate: step 5/5.</text>
</comment>
<feature type="binding site" evidence="4">
    <location>
        <begin position="218"/>
        <end position="219"/>
    </location>
    <ligand>
        <name>3-amino-2-oxopropyl phosphate</name>
        <dbReference type="ChEBI" id="CHEBI:57279"/>
    </ligand>
</feature>
<reference evidence="6 7" key="2">
    <citation type="submission" date="2019-01" db="EMBL/GenBank/DDBJ databases">
        <title>Motilimonas pumilus sp. nov., isolated from the gut of sea cucumber (Apostichopus japonicus).</title>
        <authorList>
            <person name="Wang F.-Q."/>
            <person name="Ren L.-H."/>
            <person name="Lin Y.-W."/>
            <person name="Sun G.-H."/>
            <person name="Du Z.-J."/>
            <person name="Zhao J.-X."/>
            <person name="Liu X.-J."/>
            <person name="Liu L.-J."/>
        </authorList>
    </citation>
    <scope>NUCLEOTIDE SEQUENCE [LARGE SCALE GENOMIC DNA]</scope>
    <source>
        <strain evidence="6 7">PLHSC7-2</strain>
    </source>
</reference>
<comment type="similarity">
    <text evidence="4">Belongs to the PNP synthase family.</text>
</comment>
<evidence type="ECO:0000256" key="5">
    <source>
        <dbReference type="NCBIfam" id="TIGR00559"/>
    </source>
</evidence>
<evidence type="ECO:0000256" key="4">
    <source>
        <dbReference type="HAMAP-Rule" id="MF_00279"/>
    </source>
</evidence>
<dbReference type="GO" id="GO:0005829">
    <property type="term" value="C:cytosol"/>
    <property type="evidence" value="ECO:0007669"/>
    <property type="project" value="TreeGrafter"/>
</dbReference>
<dbReference type="Gene3D" id="3.20.20.70">
    <property type="entry name" value="Aldolase class I"/>
    <property type="match status" value="1"/>
</dbReference>
<accession>A0A418YIU9</accession>
<dbReference type="AlphaFoldDB" id="A0A418YIU9"/>
<comment type="caution">
    <text evidence="4">Lacks conserved residue(s) required for the propagation of feature annotation.</text>
</comment>
<evidence type="ECO:0000313" key="7">
    <source>
        <dbReference type="Proteomes" id="UP000283255"/>
    </source>
</evidence>